<evidence type="ECO:0000256" key="1">
    <source>
        <dbReference type="SAM" id="MobiDB-lite"/>
    </source>
</evidence>
<protein>
    <submittedName>
        <fullName evidence="2">Uncharacterized protein</fullName>
    </submittedName>
</protein>
<dbReference type="AlphaFoldDB" id="F2ATS2"/>
<proteinExistence type="predicted"/>
<organism evidence="2 3">
    <name type="scientific">Rhodopirellula baltica WH47</name>
    <dbReference type="NCBI Taxonomy" id="991778"/>
    <lineage>
        <taxon>Bacteria</taxon>
        <taxon>Pseudomonadati</taxon>
        <taxon>Planctomycetota</taxon>
        <taxon>Planctomycetia</taxon>
        <taxon>Pirellulales</taxon>
        <taxon>Pirellulaceae</taxon>
        <taxon>Rhodopirellula</taxon>
    </lineage>
</organism>
<dbReference type="Proteomes" id="UP000006222">
    <property type="component" value="Unassembled WGS sequence"/>
</dbReference>
<accession>F2ATS2</accession>
<sequence length="61" mass="7318">MDWRGINVKKEPTREPSRKEPARLHRKFTDTKTQGHRLRSIPLAANLSIWYRRTQLVPSHR</sequence>
<dbReference type="EMBL" id="AFAR01000168">
    <property type="protein sequence ID" value="EGF26906.1"/>
    <property type="molecule type" value="Genomic_DNA"/>
</dbReference>
<evidence type="ECO:0000313" key="3">
    <source>
        <dbReference type="Proteomes" id="UP000006222"/>
    </source>
</evidence>
<comment type="caution">
    <text evidence="2">The sequence shown here is derived from an EMBL/GenBank/DDBJ whole genome shotgun (WGS) entry which is preliminary data.</text>
</comment>
<evidence type="ECO:0000313" key="2">
    <source>
        <dbReference type="EMBL" id="EGF26906.1"/>
    </source>
</evidence>
<feature type="region of interest" description="Disordered" evidence="1">
    <location>
        <begin position="1"/>
        <end position="23"/>
    </location>
</feature>
<reference evidence="2 3" key="1">
    <citation type="journal article" date="2013" name="Mar. Genomics">
        <title>Expression of sulfatases in Rhodopirellula baltica and the diversity of sulfatases in the genus Rhodopirellula.</title>
        <authorList>
            <person name="Wegner C.E."/>
            <person name="Richter-Heitmann T."/>
            <person name="Klindworth A."/>
            <person name="Klockow C."/>
            <person name="Richter M."/>
            <person name="Achstetter T."/>
            <person name="Glockner F.O."/>
            <person name="Harder J."/>
        </authorList>
    </citation>
    <scope>NUCLEOTIDE SEQUENCE [LARGE SCALE GENOMIC DNA]</scope>
    <source>
        <strain evidence="2 3">WH47</strain>
    </source>
</reference>
<gene>
    <name evidence="2" type="ORF">RBWH47_03945</name>
</gene>
<name>F2ATS2_RHOBT</name>
<dbReference type="PATRIC" id="fig|991778.3.peg.3316"/>